<gene>
    <name evidence="7" type="ORF">J2W36_000590</name>
</gene>
<dbReference type="CDD" id="cd00609">
    <property type="entry name" value="AAT_like"/>
    <property type="match status" value="1"/>
</dbReference>
<dbReference type="Gene3D" id="1.10.10.10">
    <property type="entry name" value="Winged helix-like DNA-binding domain superfamily/Winged helix DNA-binding domain"/>
    <property type="match status" value="1"/>
</dbReference>
<comment type="caution">
    <text evidence="7">The sequence shown here is derived from an EMBL/GenBank/DDBJ whole genome shotgun (WGS) entry which is preliminary data.</text>
</comment>
<evidence type="ECO:0000256" key="4">
    <source>
        <dbReference type="ARBA" id="ARBA00023125"/>
    </source>
</evidence>
<dbReference type="RefSeq" id="WP_307688173.1">
    <property type="nucleotide sequence ID" value="NZ_JAUSRO010000002.1"/>
</dbReference>
<evidence type="ECO:0000259" key="6">
    <source>
        <dbReference type="PROSITE" id="PS50949"/>
    </source>
</evidence>
<dbReference type="PANTHER" id="PTHR46577:SF1">
    <property type="entry name" value="HTH-TYPE TRANSCRIPTIONAL REGULATORY PROTEIN GABR"/>
    <property type="match status" value="1"/>
</dbReference>
<dbReference type="Pfam" id="PF00392">
    <property type="entry name" value="GntR"/>
    <property type="match status" value="1"/>
</dbReference>
<dbReference type="InterPro" id="IPR004839">
    <property type="entry name" value="Aminotransferase_I/II_large"/>
</dbReference>
<dbReference type="CDD" id="cd07377">
    <property type="entry name" value="WHTH_GntR"/>
    <property type="match status" value="1"/>
</dbReference>
<evidence type="ECO:0000313" key="8">
    <source>
        <dbReference type="Proteomes" id="UP001226867"/>
    </source>
</evidence>
<dbReference type="Proteomes" id="UP001226867">
    <property type="component" value="Unassembled WGS sequence"/>
</dbReference>
<evidence type="ECO:0000256" key="5">
    <source>
        <dbReference type="ARBA" id="ARBA00023163"/>
    </source>
</evidence>
<dbReference type="InterPro" id="IPR036388">
    <property type="entry name" value="WH-like_DNA-bd_sf"/>
</dbReference>
<dbReference type="InterPro" id="IPR000524">
    <property type="entry name" value="Tscrpt_reg_HTH_GntR"/>
</dbReference>
<dbReference type="Gene3D" id="3.90.1150.10">
    <property type="entry name" value="Aspartate Aminotransferase, domain 1"/>
    <property type="match status" value="1"/>
</dbReference>
<evidence type="ECO:0000313" key="7">
    <source>
        <dbReference type="EMBL" id="MDP9898355.1"/>
    </source>
</evidence>
<evidence type="ECO:0000256" key="3">
    <source>
        <dbReference type="ARBA" id="ARBA00023015"/>
    </source>
</evidence>
<keyword evidence="8" id="KW-1185">Reference proteome</keyword>
<accession>A0ABT9S2A6</accession>
<dbReference type="InterPro" id="IPR015422">
    <property type="entry name" value="PyrdxlP-dep_Trfase_small"/>
</dbReference>
<dbReference type="InterPro" id="IPR015421">
    <property type="entry name" value="PyrdxlP-dep_Trfase_major"/>
</dbReference>
<evidence type="ECO:0000256" key="1">
    <source>
        <dbReference type="ARBA" id="ARBA00005384"/>
    </source>
</evidence>
<dbReference type="EMBL" id="JAUSRO010000002">
    <property type="protein sequence ID" value="MDP9898355.1"/>
    <property type="molecule type" value="Genomic_DNA"/>
</dbReference>
<sequence>MIKITQPWQKRLEASDKPAYLLLADLIAEDIRTGRLTARDKLPTLRDLAAELRLNYTTVARGYAEARKRGLIDSRAGTGTFIRGTSPAVPLRGGGGAEMTMNLPPEPQDAGLLDRMKESAARVMADTDVYDLLRYQDFGGTVRDREAGMQWIRPRIPDCRLDQMLVCPGIHSVLAALFSQLARPGELICVEALTYPGVKAIATQLGVQLHALPLDEEGPMGESFEHACKTLKPKALYINPTINNPTTVTISRARREALADIALRYAIPIIEDDAYGLLPRQMPPTLASMAPDLTYYITGFSKTLGAGLRNAYVRSPSARQSQRLAGALRATTVMASPITNALSTLWVEDGTADAMLQAIRTESNVRQAMAQKHLGTYGMVAPSESFHLWLPLSSAWSMVEFASYLRTQNVGVVASAAFSTDGNPPEAVRICLGGPMSRDDCDQALRLIADTLAHPLHPHATVM</sequence>
<organism evidence="7 8">
    <name type="scientific">Variovorax ginsengisoli</name>
    <dbReference type="NCBI Taxonomy" id="363844"/>
    <lineage>
        <taxon>Bacteria</taxon>
        <taxon>Pseudomonadati</taxon>
        <taxon>Pseudomonadota</taxon>
        <taxon>Betaproteobacteria</taxon>
        <taxon>Burkholderiales</taxon>
        <taxon>Comamonadaceae</taxon>
        <taxon>Variovorax</taxon>
    </lineage>
</organism>
<dbReference type="InterPro" id="IPR036390">
    <property type="entry name" value="WH_DNA-bd_sf"/>
</dbReference>
<comment type="similarity">
    <text evidence="1">In the C-terminal section; belongs to the class-I pyridoxal-phosphate-dependent aminotransferase family.</text>
</comment>
<dbReference type="PROSITE" id="PS50949">
    <property type="entry name" value="HTH_GNTR"/>
    <property type="match status" value="1"/>
</dbReference>
<keyword evidence="3" id="KW-0805">Transcription regulation</keyword>
<reference evidence="7 8" key="1">
    <citation type="submission" date="2023-07" db="EMBL/GenBank/DDBJ databases">
        <title>Sorghum-associated microbial communities from plants grown in Nebraska, USA.</title>
        <authorList>
            <person name="Schachtman D."/>
        </authorList>
    </citation>
    <scope>NUCLEOTIDE SEQUENCE [LARGE SCALE GENOMIC DNA]</scope>
    <source>
        <strain evidence="7 8">DS1607</strain>
    </source>
</reference>
<evidence type="ECO:0000256" key="2">
    <source>
        <dbReference type="ARBA" id="ARBA00022898"/>
    </source>
</evidence>
<keyword evidence="5" id="KW-0804">Transcription</keyword>
<dbReference type="Gene3D" id="3.40.640.10">
    <property type="entry name" value="Type I PLP-dependent aspartate aminotransferase-like (Major domain)"/>
    <property type="match status" value="1"/>
</dbReference>
<keyword evidence="2" id="KW-0663">Pyridoxal phosphate</keyword>
<name>A0ABT9S2A6_9BURK</name>
<feature type="domain" description="HTH gntR-type" evidence="6">
    <location>
        <begin position="17"/>
        <end position="85"/>
    </location>
</feature>
<dbReference type="SMART" id="SM00345">
    <property type="entry name" value="HTH_GNTR"/>
    <property type="match status" value="1"/>
</dbReference>
<dbReference type="GO" id="GO:0003677">
    <property type="term" value="F:DNA binding"/>
    <property type="evidence" value="ECO:0007669"/>
    <property type="project" value="UniProtKB-KW"/>
</dbReference>
<protein>
    <submittedName>
        <fullName evidence="7">DNA-binding transcriptional MocR family regulator</fullName>
    </submittedName>
</protein>
<keyword evidence="4 7" id="KW-0238">DNA-binding</keyword>
<dbReference type="SUPFAM" id="SSF53383">
    <property type="entry name" value="PLP-dependent transferases"/>
    <property type="match status" value="1"/>
</dbReference>
<proteinExistence type="inferred from homology"/>
<dbReference type="SUPFAM" id="SSF46785">
    <property type="entry name" value="Winged helix' DNA-binding domain"/>
    <property type="match status" value="1"/>
</dbReference>
<dbReference type="InterPro" id="IPR051446">
    <property type="entry name" value="HTH_trans_reg/aminotransferase"/>
</dbReference>
<dbReference type="Pfam" id="PF00155">
    <property type="entry name" value="Aminotran_1_2"/>
    <property type="match status" value="1"/>
</dbReference>
<dbReference type="PANTHER" id="PTHR46577">
    <property type="entry name" value="HTH-TYPE TRANSCRIPTIONAL REGULATORY PROTEIN GABR"/>
    <property type="match status" value="1"/>
</dbReference>
<dbReference type="InterPro" id="IPR015424">
    <property type="entry name" value="PyrdxlP-dep_Trfase"/>
</dbReference>